<dbReference type="STRING" id="1504633.A0A2T7EUR1"/>
<dbReference type="Gramene" id="PUZ71571">
    <property type="protein sequence ID" value="PUZ71571"/>
    <property type="gene ID" value="GQ55_2G323600"/>
</dbReference>
<reference evidence="2 3" key="1">
    <citation type="submission" date="2018-04" db="EMBL/GenBank/DDBJ databases">
        <title>WGS assembly of Panicum hallii var. hallii HAL2.</title>
        <authorList>
            <person name="Lovell J."/>
            <person name="Jenkins J."/>
            <person name="Lowry D."/>
            <person name="Mamidi S."/>
            <person name="Sreedasyam A."/>
            <person name="Weng X."/>
            <person name="Barry K."/>
            <person name="Bonette J."/>
            <person name="Campitelli B."/>
            <person name="Daum C."/>
            <person name="Gordon S."/>
            <person name="Gould B."/>
            <person name="Lipzen A."/>
            <person name="MacQueen A."/>
            <person name="Palacio-Mejia J."/>
            <person name="Plott C."/>
            <person name="Shakirov E."/>
            <person name="Shu S."/>
            <person name="Yoshinaga Y."/>
            <person name="Zane M."/>
            <person name="Rokhsar D."/>
            <person name="Grimwood J."/>
            <person name="Schmutz J."/>
            <person name="Juenger T."/>
        </authorList>
    </citation>
    <scope>NUCLEOTIDE SEQUENCE [LARGE SCALE GENOMIC DNA]</scope>
    <source>
        <strain evidence="3">cv. HAL2</strain>
    </source>
</reference>
<dbReference type="GO" id="GO:0043622">
    <property type="term" value="P:cortical microtubule organization"/>
    <property type="evidence" value="ECO:0007669"/>
    <property type="project" value="TreeGrafter"/>
</dbReference>
<evidence type="ECO:0000256" key="1">
    <source>
        <dbReference type="SAM" id="MobiDB-lite"/>
    </source>
</evidence>
<feature type="region of interest" description="Disordered" evidence="1">
    <location>
        <begin position="205"/>
        <end position="414"/>
    </location>
</feature>
<dbReference type="GO" id="GO:0055028">
    <property type="term" value="C:cortical microtubule"/>
    <property type="evidence" value="ECO:0007669"/>
    <property type="project" value="TreeGrafter"/>
</dbReference>
<sequence>MDGIQAKAKTEENSFVPYGGQGERNIAPYESSTLTMSIRLHMPVPFTNTSLTFVHIVWSSKDGFSIAGTIWSLRVFRQPHSKMMDRVKRFTGMAKGASAVPVRRDEDESLVLFGELYRHEKERDVNLLEPMFSVEFEAVQGDGRMFKLPSGKRDYLLPDGEKHDYDWLKTPPATPLFPSLEMEANSSQMIFQKELPILQPVRTSRFSSKPDATSASTSSGSPTSSSTKSVTPTARPSSSSSKKNLNRGAAAPSKEQDSAYRIDKRSSYTPLTNRQHNSIPAAPSTTTATTATKASKKTSGGKSQPSKAAKKDARPDKASKNVTAITTKPRSNDSSVGAKDKKVNAGTARRLSGPSAANPDNVQATAALKGRSRAATGSVPATRKDGGATDAVLKGRGRAGEKEQRPKLGSLAKK</sequence>
<keyword evidence="3" id="KW-1185">Reference proteome</keyword>
<gene>
    <name evidence="2" type="ORF">GQ55_2G323600</name>
</gene>
<dbReference type="PANTHER" id="PTHR31949">
    <property type="entry name" value="GASTRIC MUCIN-LIKE PROTEIN"/>
    <property type="match status" value="1"/>
</dbReference>
<dbReference type="PANTHER" id="PTHR31949:SF16">
    <property type="entry name" value="OS09G0518600 PROTEIN"/>
    <property type="match status" value="1"/>
</dbReference>
<dbReference type="AlphaFoldDB" id="A0A2T7EUR1"/>
<dbReference type="Proteomes" id="UP000244336">
    <property type="component" value="Chromosome 2"/>
</dbReference>
<dbReference type="EMBL" id="CM009750">
    <property type="protein sequence ID" value="PUZ71571.1"/>
    <property type="molecule type" value="Genomic_DNA"/>
</dbReference>
<evidence type="ECO:0000313" key="3">
    <source>
        <dbReference type="Proteomes" id="UP000244336"/>
    </source>
</evidence>
<protein>
    <submittedName>
        <fullName evidence="2">Uncharacterized protein</fullName>
    </submittedName>
</protein>
<feature type="compositionally biased region" description="Basic and acidic residues" evidence="1">
    <location>
        <begin position="254"/>
        <end position="266"/>
    </location>
</feature>
<accession>A0A2T7EUR1</accession>
<feature type="region of interest" description="Disordered" evidence="1">
    <location>
        <begin position="1"/>
        <end position="21"/>
    </location>
</feature>
<evidence type="ECO:0000313" key="2">
    <source>
        <dbReference type="EMBL" id="PUZ71571.1"/>
    </source>
</evidence>
<proteinExistence type="predicted"/>
<name>A0A2T7EUR1_9POAL</name>
<feature type="compositionally biased region" description="Polar residues" evidence="1">
    <location>
        <begin position="267"/>
        <end position="278"/>
    </location>
</feature>
<feature type="compositionally biased region" description="Basic and acidic residues" evidence="1">
    <location>
        <begin position="309"/>
        <end position="319"/>
    </location>
</feature>
<feature type="compositionally biased region" description="Low complexity" evidence="1">
    <location>
        <begin position="210"/>
        <end position="234"/>
    </location>
</feature>
<dbReference type="OrthoDB" id="1929779at2759"/>
<organism evidence="2 3">
    <name type="scientific">Panicum hallii var. hallii</name>
    <dbReference type="NCBI Taxonomy" id="1504633"/>
    <lineage>
        <taxon>Eukaryota</taxon>
        <taxon>Viridiplantae</taxon>
        <taxon>Streptophyta</taxon>
        <taxon>Embryophyta</taxon>
        <taxon>Tracheophyta</taxon>
        <taxon>Spermatophyta</taxon>
        <taxon>Magnoliopsida</taxon>
        <taxon>Liliopsida</taxon>
        <taxon>Poales</taxon>
        <taxon>Poaceae</taxon>
        <taxon>PACMAD clade</taxon>
        <taxon>Panicoideae</taxon>
        <taxon>Panicodae</taxon>
        <taxon>Paniceae</taxon>
        <taxon>Panicinae</taxon>
        <taxon>Panicum</taxon>
        <taxon>Panicum sect. Panicum</taxon>
    </lineage>
</organism>
<feature type="compositionally biased region" description="Polar residues" evidence="1">
    <location>
        <begin position="321"/>
        <end position="335"/>
    </location>
</feature>
<feature type="compositionally biased region" description="Low complexity" evidence="1">
    <location>
        <begin position="280"/>
        <end position="307"/>
    </location>
</feature>